<dbReference type="EMBL" id="AYSA01000176">
    <property type="protein sequence ID" value="ESZ95635.1"/>
    <property type="molecule type" value="Genomic_DNA"/>
</dbReference>
<dbReference type="OrthoDB" id="5382170at2759"/>
<keyword evidence="4" id="KW-1185">Reference proteome</keyword>
<dbReference type="InterPro" id="IPR054293">
    <property type="entry name" value="DUF7029"/>
</dbReference>
<evidence type="ECO:0000313" key="4">
    <source>
        <dbReference type="Proteomes" id="UP000019487"/>
    </source>
</evidence>
<keyword evidence="1" id="KW-0812">Transmembrane</keyword>
<keyword evidence="1" id="KW-0472">Membrane</keyword>
<protein>
    <recommendedName>
        <fullName evidence="2">DUF7029 domain-containing protein</fullName>
    </recommendedName>
</protein>
<accession>W9CM80</accession>
<sequence length="443" mass="47018">MKYRLPAVTLEDIELNAKNIVCSESTIIIDFPSSRLLAEAEREWKDLTEFLLIFSHAGCNSEGARAPYLVSKVDFEPEFYIAILSVRRLEWSDAYDTMEVNFGMGQYDSSCIRVHGDLRKGTTPIVSVTYSESVSYPSAPSATPTADNPVRNIAYSVPAGGLNLGTFTAATDGQDGTSSINCADCSVEGSIEITQGVFTISIYSQAANFVNHGYFDAVANGLGAHIEIDTSIIPDVATIGPMWRPIVYGSIDVSSNMNFTYGFSAAVPTDSSIHLNIGNRKGSIYAGAFLDLPALSVSISQVSSVDKSCDPAFDSPSLSKTDIFPSLTNIVPYAAIAVGLEAGVHLDVPDLNVQEDFGPTITLAGTSITLPTACLKFDAEVKEFVSTTPTGAAADSTKSPNTGGKLALPLGLDGGIDSWYWTAGMLGGVFFGCDGIVMSFLMP</sequence>
<keyword evidence="1" id="KW-1133">Transmembrane helix</keyword>
<dbReference type="Proteomes" id="UP000019487">
    <property type="component" value="Unassembled WGS sequence"/>
</dbReference>
<evidence type="ECO:0000313" key="3">
    <source>
        <dbReference type="EMBL" id="ESZ95635.1"/>
    </source>
</evidence>
<organism evidence="3 4">
    <name type="scientific">Sclerotinia borealis (strain F-4128)</name>
    <dbReference type="NCBI Taxonomy" id="1432307"/>
    <lineage>
        <taxon>Eukaryota</taxon>
        <taxon>Fungi</taxon>
        <taxon>Dikarya</taxon>
        <taxon>Ascomycota</taxon>
        <taxon>Pezizomycotina</taxon>
        <taxon>Leotiomycetes</taxon>
        <taxon>Helotiales</taxon>
        <taxon>Sclerotiniaceae</taxon>
        <taxon>Sclerotinia</taxon>
    </lineage>
</organism>
<dbReference type="HOGENOM" id="CLU_023112_1_0_1"/>
<feature type="domain" description="DUF7029" evidence="2">
    <location>
        <begin position="2"/>
        <end position="99"/>
    </location>
</feature>
<proteinExistence type="predicted"/>
<name>W9CM80_SCLBF</name>
<reference evidence="3 4" key="1">
    <citation type="journal article" date="2014" name="Genome Announc.">
        <title>Draft genome sequence of Sclerotinia borealis, a psychrophilic plant pathogenic fungus.</title>
        <authorList>
            <person name="Mardanov A.V."/>
            <person name="Beletsky A.V."/>
            <person name="Kadnikov V.V."/>
            <person name="Ignatov A.N."/>
            <person name="Ravin N.V."/>
        </authorList>
    </citation>
    <scope>NUCLEOTIDE SEQUENCE [LARGE SCALE GENOMIC DNA]</scope>
    <source>
        <strain evidence="4">F-4157</strain>
    </source>
</reference>
<comment type="caution">
    <text evidence="3">The sequence shown here is derived from an EMBL/GenBank/DDBJ whole genome shotgun (WGS) entry which is preliminary data.</text>
</comment>
<dbReference type="Pfam" id="PF22974">
    <property type="entry name" value="DUF7029"/>
    <property type="match status" value="1"/>
</dbReference>
<evidence type="ECO:0000256" key="1">
    <source>
        <dbReference type="SAM" id="Phobius"/>
    </source>
</evidence>
<evidence type="ECO:0000259" key="2">
    <source>
        <dbReference type="Pfam" id="PF22974"/>
    </source>
</evidence>
<gene>
    <name evidence="3" type="ORF">SBOR_3983</name>
</gene>
<dbReference type="AlphaFoldDB" id="W9CM80"/>
<feature type="transmembrane region" description="Helical" evidence="1">
    <location>
        <begin position="419"/>
        <end position="441"/>
    </location>
</feature>
<dbReference type="STRING" id="1432307.W9CM80"/>